<keyword evidence="1" id="KW-1133">Transmembrane helix</keyword>
<name>A0A0V8M0I6_9CHLR</name>
<accession>A0A0V8M0I6</accession>
<feature type="transmembrane region" description="Helical" evidence="1">
    <location>
        <begin position="35"/>
        <end position="51"/>
    </location>
</feature>
<gene>
    <name evidence="2" type="ORF">DA01_07370</name>
</gene>
<dbReference type="Proteomes" id="UP000053577">
    <property type="component" value="Unassembled WGS sequence"/>
</dbReference>
<organism evidence="2 3">
    <name type="scientific">Dehalococcoides mccartyi</name>
    <dbReference type="NCBI Taxonomy" id="61435"/>
    <lineage>
        <taxon>Bacteria</taxon>
        <taxon>Bacillati</taxon>
        <taxon>Chloroflexota</taxon>
        <taxon>Dehalococcoidia</taxon>
        <taxon>Dehalococcoidales</taxon>
        <taxon>Dehalococcoidaceae</taxon>
        <taxon>Dehalococcoides</taxon>
    </lineage>
</organism>
<comment type="caution">
    <text evidence="2">The sequence shown here is derived from an EMBL/GenBank/DDBJ whole genome shotgun (WGS) entry which is preliminary data.</text>
</comment>
<dbReference type="EMBL" id="JGYD01000025">
    <property type="protein sequence ID" value="KSV17279.1"/>
    <property type="molecule type" value="Genomic_DNA"/>
</dbReference>
<feature type="transmembrane region" description="Helical" evidence="1">
    <location>
        <begin position="6"/>
        <end position="23"/>
    </location>
</feature>
<dbReference type="AlphaFoldDB" id="A0A0V8M0I6"/>
<reference evidence="2 3" key="1">
    <citation type="journal article" date="2015" name="Sci. Rep.">
        <title>A comparative genomics and reductive dehalogenase gene transcription study of two chloroethene-respiring bacteria, Dehalococcoides mccartyi strains MB and 11a.</title>
        <authorList>
            <person name="Low A."/>
            <person name="Shen Z."/>
            <person name="Cheng D."/>
            <person name="Rogers M.J."/>
            <person name="Lee P.K."/>
            <person name="He J."/>
        </authorList>
    </citation>
    <scope>NUCLEOTIDE SEQUENCE [LARGE SCALE GENOMIC DNA]</scope>
    <source>
        <strain evidence="2 3">MB</strain>
    </source>
</reference>
<proteinExistence type="predicted"/>
<evidence type="ECO:0000313" key="3">
    <source>
        <dbReference type="Proteomes" id="UP000053577"/>
    </source>
</evidence>
<evidence type="ECO:0000313" key="2">
    <source>
        <dbReference type="EMBL" id="KSV17279.1"/>
    </source>
</evidence>
<keyword evidence="1" id="KW-0812">Transmembrane</keyword>
<protein>
    <submittedName>
        <fullName evidence="2">Uncharacterized protein</fullName>
    </submittedName>
</protein>
<evidence type="ECO:0000256" key="1">
    <source>
        <dbReference type="SAM" id="Phobius"/>
    </source>
</evidence>
<keyword evidence="1" id="KW-0472">Membrane</keyword>
<sequence>MEENVIGYIIGILVIILLAIRYFPFIPLEFKIQAITYVGIILVLFTGGAGVAFLKNIFIGVIMGAVVFILIKFLLLDTLPKLIGG</sequence>
<dbReference type="PATRIC" id="fig|61435.5.peg.1448"/>
<dbReference type="RefSeq" id="WP_058292662.1">
    <property type="nucleotide sequence ID" value="NZ_JGYD01000025.1"/>
</dbReference>
<feature type="transmembrane region" description="Helical" evidence="1">
    <location>
        <begin position="57"/>
        <end position="76"/>
    </location>
</feature>